<evidence type="ECO:0000313" key="1">
    <source>
        <dbReference type="EMBL" id="SPF77238.1"/>
    </source>
</evidence>
<dbReference type="Proteomes" id="UP000244911">
    <property type="component" value="Unassembled WGS sequence"/>
</dbReference>
<evidence type="ECO:0000313" key="2">
    <source>
        <dbReference type="Proteomes" id="UP000244911"/>
    </source>
</evidence>
<proteinExistence type="predicted"/>
<accession>A0A2R8AMI2</accession>
<dbReference type="AlphaFoldDB" id="A0A2R8AMI2"/>
<sequence>MNMWDPLLADVLLGPADDKVLDWDKRTLNGWSYVCEGERFLELLEVDSRVLVISWANGSLNLIAEKALKPEQIEQIQKALIDAKLYSSDPSGVLDKETQDAISRWAEGHMSSDAPYRFFRTTITENLLHLMGVPDE</sequence>
<reference evidence="1 2" key="1">
    <citation type="submission" date="2018-03" db="EMBL/GenBank/DDBJ databases">
        <authorList>
            <person name="Keele B.F."/>
        </authorList>
    </citation>
    <scope>NUCLEOTIDE SEQUENCE [LARGE SCALE GENOMIC DNA]</scope>
    <source>
        <strain evidence="1 2">CECT 8811</strain>
    </source>
</reference>
<dbReference type="EMBL" id="OMOI01000001">
    <property type="protein sequence ID" value="SPF77238.1"/>
    <property type="molecule type" value="Genomic_DNA"/>
</dbReference>
<gene>
    <name evidence="1" type="ORF">ALP8811_02261</name>
</gene>
<protein>
    <submittedName>
        <fullName evidence="1">Uncharacterized protein</fullName>
    </submittedName>
</protein>
<organism evidence="1 2">
    <name type="scientific">Aliiroseovarius pelagivivens</name>
    <dbReference type="NCBI Taxonomy" id="1639690"/>
    <lineage>
        <taxon>Bacteria</taxon>
        <taxon>Pseudomonadati</taxon>
        <taxon>Pseudomonadota</taxon>
        <taxon>Alphaproteobacteria</taxon>
        <taxon>Rhodobacterales</taxon>
        <taxon>Paracoccaceae</taxon>
        <taxon>Aliiroseovarius</taxon>
    </lineage>
</organism>
<keyword evidence="2" id="KW-1185">Reference proteome</keyword>
<name>A0A2R8AMI2_9RHOB</name>